<gene>
    <name evidence="1" type="ORF">FPZ11_07765</name>
</gene>
<accession>A0A5B8M310</accession>
<evidence type="ECO:0000313" key="2">
    <source>
        <dbReference type="Proteomes" id="UP000320216"/>
    </source>
</evidence>
<dbReference type="AlphaFoldDB" id="A0A5B8M310"/>
<dbReference type="RefSeq" id="WP_146319793.1">
    <property type="nucleotide sequence ID" value="NZ_CP042305.1"/>
</dbReference>
<dbReference type="InterPro" id="IPR011006">
    <property type="entry name" value="CheY-like_superfamily"/>
</dbReference>
<organism evidence="1 2">
    <name type="scientific">Humibacter ginsenosidimutans</name>
    <dbReference type="NCBI Taxonomy" id="2599293"/>
    <lineage>
        <taxon>Bacteria</taxon>
        <taxon>Bacillati</taxon>
        <taxon>Actinomycetota</taxon>
        <taxon>Actinomycetes</taxon>
        <taxon>Micrococcales</taxon>
        <taxon>Microbacteriaceae</taxon>
        <taxon>Humibacter</taxon>
    </lineage>
</organism>
<proteinExistence type="predicted"/>
<protein>
    <submittedName>
        <fullName evidence="1">Response regulator transcription factor</fullName>
    </submittedName>
</protein>
<evidence type="ECO:0000313" key="1">
    <source>
        <dbReference type="EMBL" id="QDZ14666.1"/>
    </source>
</evidence>
<dbReference type="KEGG" id="huw:FPZ11_07765"/>
<dbReference type="SUPFAM" id="SSF52172">
    <property type="entry name" value="CheY-like"/>
    <property type="match status" value="1"/>
</dbReference>
<dbReference type="Gene3D" id="3.40.50.2300">
    <property type="match status" value="1"/>
</dbReference>
<dbReference type="Proteomes" id="UP000320216">
    <property type="component" value="Chromosome"/>
</dbReference>
<reference evidence="1 2" key="1">
    <citation type="submission" date="2019-07" db="EMBL/GenBank/DDBJ databases">
        <title>Full genome sequence of Humibacter sp. WJ7-1.</title>
        <authorList>
            <person name="Im W.-T."/>
        </authorList>
    </citation>
    <scope>NUCLEOTIDE SEQUENCE [LARGE SCALE GENOMIC DNA]</scope>
    <source>
        <strain evidence="1 2">WJ7-1</strain>
    </source>
</reference>
<keyword evidence="2" id="KW-1185">Reference proteome</keyword>
<name>A0A5B8M310_9MICO</name>
<sequence length="378" mass="42082">MRQTVRVLIIEDQAVLAADAQREIADAFEDSEDIEVQVQVATDFDEGFKRVRKGESDVVVLDVRRDATANTPEDDTAGHAGYLEIKKARFAPIIFWTALPEKVSHEEMPPLVTVVTKEDTEKLPAAIQAAVDSGAMATIGSIEQHVASVLTDHMWSELAPNWTEYTQDADGASIAPVLLSRLARVIDDDRERSLTGRPSFRYVYPPASDRRAPGDILRASDETWWVVLTPACDFAQHKVGLVLLAQASPLEAHAKYVAWRDEYLAEKNKGKAAHNRGKGEWNSLRQDVLTSTRGQFHYLPRFREIPDLVIDFEDVRAVPVARLTEYGPVASLSSPFAESLLVQHSHYRGRIGVPDIDSELIQKRLFADVEDATTRASS</sequence>
<dbReference type="OrthoDB" id="8478724at2"/>
<dbReference type="EMBL" id="CP042305">
    <property type="protein sequence ID" value="QDZ14666.1"/>
    <property type="molecule type" value="Genomic_DNA"/>
</dbReference>